<protein>
    <submittedName>
        <fullName evidence="1">Phage head morphogenesis protein</fullName>
    </submittedName>
</protein>
<dbReference type="EMBL" id="JANGSQ010000076">
    <property type="protein sequence ID" value="MCW4589402.1"/>
    <property type="molecule type" value="Genomic_DNA"/>
</dbReference>
<gene>
    <name evidence="1" type="ORF">NO263_02215</name>
</gene>
<evidence type="ECO:0000313" key="1">
    <source>
        <dbReference type="EMBL" id="MCW4589402.1"/>
    </source>
</evidence>
<comment type="caution">
    <text evidence="1">The sequence shown here is derived from an EMBL/GenBank/DDBJ whole genome shotgun (WGS) entry which is preliminary data.</text>
</comment>
<evidence type="ECO:0000313" key="2">
    <source>
        <dbReference type="Proteomes" id="UP001526337"/>
    </source>
</evidence>
<keyword evidence="2" id="KW-1185">Reference proteome</keyword>
<reference evidence="1 2" key="1">
    <citation type="submission" date="2022-07" db="EMBL/GenBank/DDBJ databases">
        <title>Genome stability of Gluconacetobacter entanii AV429.</title>
        <authorList>
            <person name="Trcek J."/>
            <person name="Cepec E."/>
        </authorList>
    </citation>
    <scope>NUCLEOTIDE SEQUENCE [LARGE SCALE GENOMIC DNA]</scope>
    <source>
        <strain evidence="1 2">AV429_2022</strain>
    </source>
</reference>
<name>A0ABT3K2R2_9PROT</name>
<accession>A0ABT3K2R2</accession>
<organism evidence="1 2">
    <name type="scientific">Gluconacetobacter entanii</name>
    <dbReference type="NCBI Taxonomy" id="108528"/>
    <lineage>
        <taxon>Bacteria</taxon>
        <taxon>Pseudomonadati</taxon>
        <taxon>Pseudomonadota</taxon>
        <taxon>Alphaproteobacteria</taxon>
        <taxon>Acetobacterales</taxon>
        <taxon>Acetobacteraceae</taxon>
        <taxon>Gluconacetobacter</taxon>
    </lineage>
</organism>
<dbReference type="RefSeq" id="WP_171789662.1">
    <property type="nucleotide sequence ID" value="NZ_JABJWD010000004.1"/>
</dbReference>
<dbReference type="Proteomes" id="UP001526337">
    <property type="component" value="Unassembled WGS sequence"/>
</dbReference>
<sequence length="189" mass="20536">MADGVVAMAARLPPSDAIRFLRQKVNVPTERWGELEGEAHARSFAIAGAASDALLADFRKAMEKALIDGTTLEAFQKEFDSIKKRRGWDHTGTPGWRAEIIYSTNVSTAYSAGQYRQMTTPDALEMFPYPMRSTRAATALPARCAARGTWRNWCSTISPPGSIAGAADWARNCTTSSWVSAGFSGPRSA</sequence>
<proteinExistence type="predicted"/>